<dbReference type="GO" id="GO:0000814">
    <property type="term" value="C:ESCRT II complex"/>
    <property type="evidence" value="ECO:0007669"/>
    <property type="project" value="UniProtKB-UniRule"/>
</dbReference>
<dbReference type="Proteomes" id="UP000824120">
    <property type="component" value="Chromosome 2"/>
</dbReference>
<name>A0A9J6AP43_SOLCO</name>
<dbReference type="SUPFAM" id="SSF46785">
    <property type="entry name" value="Winged helix' DNA-binding domain"/>
    <property type="match status" value="1"/>
</dbReference>
<keyword evidence="1" id="KW-0813">Transport</keyword>
<protein>
    <recommendedName>
        <fullName evidence="1">Vacuolar protein-sorting-associated protein 36</fullName>
    </recommendedName>
    <alternativeName>
        <fullName evidence="1">ESCRT-II complex subunit VPS36</fullName>
    </alternativeName>
</protein>
<comment type="subunit">
    <text evidence="1">Component of the endosomal sorting complex required for transport II (ESCRT-II).</text>
</comment>
<dbReference type="AlphaFoldDB" id="A0A9J6AP43"/>
<keyword evidence="1" id="KW-0967">Endosome</keyword>
<dbReference type="InterPro" id="IPR036390">
    <property type="entry name" value="WH_DNA-bd_sf"/>
</dbReference>
<dbReference type="InterPro" id="IPR036388">
    <property type="entry name" value="WH-like_DNA-bd_sf"/>
</dbReference>
<organism evidence="3 4">
    <name type="scientific">Solanum commersonii</name>
    <name type="common">Commerson's wild potato</name>
    <name type="synonym">Commerson's nightshade</name>
    <dbReference type="NCBI Taxonomy" id="4109"/>
    <lineage>
        <taxon>Eukaryota</taxon>
        <taxon>Viridiplantae</taxon>
        <taxon>Streptophyta</taxon>
        <taxon>Embryophyta</taxon>
        <taxon>Tracheophyta</taxon>
        <taxon>Spermatophyta</taxon>
        <taxon>Magnoliopsida</taxon>
        <taxon>eudicotyledons</taxon>
        <taxon>Gunneridae</taxon>
        <taxon>Pentapetalae</taxon>
        <taxon>asterids</taxon>
        <taxon>lamiids</taxon>
        <taxon>Solanales</taxon>
        <taxon>Solanaceae</taxon>
        <taxon>Solanoideae</taxon>
        <taxon>Solaneae</taxon>
        <taxon>Solanum</taxon>
    </lineage>
</organism>
<keyword evidence="1" id="KW-0653">Protein transport</keyword>
<dbReference type="Pfam" id="PF04157">
    <property type="entry name" value="EAP30"/>
    <property type="match status" value="1"/>
</dbReference>
<comment type="similarity">
    <text evidence="1">Belongs to the VPS36 family.</text>
</comment>
<dbReference type="EMBL" id="JACXVP010000002">
    <property type="protein sequence ID" value="KAG5626416.1"/>
    <property type="molecule type" value="Genomic_DNA"/>
</dbReference>
<comment type="function">
    <text evidence="1">Component of the ESCRT-II complex (endosomal sorting complex required for transport II), which is required for multivesicular body (MVB) formation and sorting of endosomal cargo proteins into MVBs.</text>
</comment>
<dbReference type="GO" id="GO:0031902">
    <property type="term" value="C:late endosome membrane"/>
    <property type="evidence" value="ECO:0007669"/>
    <property type="project" value="UniProtKB-UniRule"/>
</dbReference>
<comment type="caution">
    <text evidence="3">The sequence shown here is derived from an EMBL/GenBank/DDBJ whole genome shotgun (WGS) entry which is preliminary data.</text>
</comment>
<keyword evidence="4" id="KW-1185">Reference proteome</keyword>
<evidence type="ECO:0000256" key="1">
    <source>
        <dbReference type="RuleBase" id="RU367095"/>
    </source>
</evidence>
<dbReference type="GO" id="GO:0032266">
    <property type="term" value="F:phosphatidylinositol-3-phosphate binding"/>
    <property type="evidence" value="ECO:0007669"/>
    <property type="project" value="UniProtKB-UniRule"/>
</dbReference>
<accession>A0A9J6AP43</accession>
<dbReference type="InterPro" id="IPR040608">
    <property type="entry name" value="Snf8/Vps36"/>
</dbReference>
<dbReference type="FunFam" id="1.10.10.10:FF:000368">
    <property type="entry name" value="vacuolar protein sorting-associated protein 36-like"/>
    <property type="match status" value="1"/>
</dbReference>
<reference evidence="3 4" key="1">
    <citation type="submission" date="2020-09" db="EMBL/GenBank/DDBJ databases">
        <title>De no assembly of potato wild relative species, Solanum commersonii.</title>
        <authorList>
            <person name="Cho K."/>
        </authorList>
    </citation>
    <scope>NUCLEOTIDE SEQUENCE [LARGE SCALE GENOMIC DNA]</scope>
    <source>
        <strain evidence="3">LZ3.2</strain>
        <tissue evidence="3">Leaf</tissue>
    </source>
</reference>
<comment type="subcellular location">
    <subcellularLocation>
        <location evidence="1">Cytoplasm</location>
    </subcellularLocation>
    <subcellularLocation>
        <location evidence="1">Endosome</location>
    </subcellularLocation>
</comment>
<dbReference type="Gene3D" id="1.10.10.10">
    <property type="entry name" value="Winged helix-like DNA-binding domain superfamily/Winged helix DNA-binding domain"/>
    <property type="match status" value="1"/>
</dbReference>
<evidence type="ECO:0000256" key="2">
    <source>
        <dbReference type="SAM" id="MobiDB-lite"/>
    </source>
</evidence>
<dbReference type="GO" id="GO:0043328">
    <property type="term" value="P:protein transport to vacuole involved in ubiquitin-dependent protein catabolic process via the multivesicular body sorting pathway"/>
    <property type="evidence" value="ECO:0007669"/>
    <property type="project" value="UniProtKB-UniRule"/>
</dbReference>
<dbReference type="PANTHER" id="PTHR13128">
    <property type="entry name" value="VACUOLAR PROTEIN-SORTING-ASSOCIATED PROTEIN 36"/>
    <property type="match status" value="1"/>
</dbReference>
<proteinExistence type="inferred from homology"/>
<evidence type="ECO:0000313" key="4">
    <source>
        <dbReference type="Proteomes" id="UP000824120"/>
    </source>
</evidence>
<keyword evidence="1" id="KW-0963">Cytoplasm</keyword>
<evidence type="ECO:0000313" key="3">
    <source>
        <dbReference type="EMBL" id="KAG5626416.1"/>
    </source>
</evidence>
<dbReference type="InterPro" id="IPR037855">
    <property type="entry name" value="Vps36"/>
</dbReference>
<feature type="region of interest" description="Disordered" evidence="2">
    <location>
        <begin position="192"/>
        <end position="213"/>
    </location>
</feature>
<dbReference type="GO" id="GO:0043130">
    <property type="term" value="F:ubiquitin binding"/>
    <property type="evidence" value="ECO:0007669"/>
    <property type="project" value="UniProtKB-UniRule"/>
</dbReference>
<gene>
    <name evidence="3" type="ORF">H5410_011634</name>
</gene>
<sequence>MLKKKKEITFHFYRPVMLRTFDSGVMVIQSKSHSDVEVFTRIRSMVTTPDALRSGVTASDAAMTLGIAPAMAKEHLLAAEGKGLLCRDVSPDGFRFFVNLLQEVDADDIFLKARDDWLSKVCSKIGLHGKDIRVEVGVASVVDKLREERLVVWTCEKEMCGCPNEESERLWNLSDMDQSNLCCQGHYASTAAASSTSGSESESASAAEINEAD</sequence>
<dbReference type="PANTHER" id="PTHR13128:SF12">
    <property type="entry name" value="VACUOLAR PROTEIN-SORTING-ASSOCIATED PROTEIN 36"/>
    <property type="match status" value="1"/>
</dbReference>
<dbReference type="OrthoDB" id="271448at2759"/>